<evidence type="ECO:0000313" key="2">
    <source>
        <dbReference type="EMBL" id="KIJ07577.1"/>
    </source>
</evidence>
<evidence type="ECO:0000313" key="3">
    <source>
        <dbReference type="Proteomes" id="UP000053647"/>
    </source>
</evidence>
<dbReference type="HOGENOM" id="CLU_1378536_0_0_1"/>
<dbReference type="AlphaFoldDB" id="A0A0C9TI14"/>
<organism evidence="2 3">
    <name type="scientific">Paxillus involutus ATCC 200175</name>
    <dbReference type="NCBI Taxonomy" id="664439"/>
    <lineage>
        <taxon>Eukaryota</taxon>
        <taxon>Fungi</taxon>
        <taxon>Dikarya</taxon>
        <taxon>Basidiomycota</taxon>
        <taxon>Agaricomycotina</taxon>
        <taxon>Agaricomycetes</taxon>
        <taxon>Agaricomycetidae</taxon>
        <taxon>Boletales</taxon>
        <taxon>Paxilineae</taxon>
        <taxon>Paxillaceae</taxon>
        <taxon>Paxillus</taxon>
    </lineage>
</organism>
<feature type="region of interest" description="Disordered" evidence="1">
    <location>
        <begin position="1"/>
        <end position="38"/>
    </location>
</feature>
<keyword evidence="3" id="KW-1185">Reference proteome</keyword>
<feature type="compositionally biased region" description="Pro residues" evidence="1">
    <location>
        <begin position="1"/>
        <end position="10"/>
    </location>
</feature>
<reference evidence="3" key="2">
    <citation type="submission" date="2015-01" db="EMBL/GenBank/DDBJ databases">
        <title>Evolutionary Origins and Diversification of the Mycorrhizal Mutualists.</title>
        <authorList>
            <consortium name="DOE Joint Genome Institute"/>
            <consortium name="Mycorrhizal Genomics Consortium"/>
            <person name="Kohler A."/>
            <person name="Kuo A."/>
            <person name="Nagy L.G."/>
            <person name="Floudas D."/>
            <person name="Copeland A."/>
            <person name="Barry K.W."/>
            <person name="Cichocki N."/>
            <person name="Veneault-Fourrey C."/>
            <person name="LaButti K."/>
            <person name="Lindquist E.A."/>
            <person name="Lipzen A."/>
            <person name="Lundell T."/>
            <person name="Morin E."/>
            <person name="Murat C."/>
            <person name="Riley R."/>
            <person name="Ohm R."/>
            <person name="Sun H."/>
            <person name="Tunlid A."/>
            <person name="Henrissat B."/>
            <person name="Grigoriev I.V."/>
            <person name="Hibbett D.S."/>
            <person name="Martin F."/>
        </authorList>
    </citation>
    <scope>NUCLEOTIDE SEQUENCE [LARGE SCALE GENOMIC DNA]</scope>
    <source>
        <strain evidence="3">ATCC 200175</strain>
    </source>
</reference>
<evidence type="ECO:0000256" key="1">
    <source>
        <dbReference type="SAM" id="MobiDB-lite"/>
    </source>
</evidence>
<dbReference type="EMBL" id="KN819847">
    <property type="protein sequence ID" value="KIJ07577.1"/>
    <property type="molecule type" value="Genomic_DNA"/>
</dbReference>
<dbReference type="Proteomes" id="UP000053647">
    <property type="component" value="Unassembled WGS sequence"/>
</dbReference>
<accession>A0A0C9TI14</accession>
<proteinExistence type="predicted"/>
<name>A0A0C9TI14_PAXIN</name>
<protein>
    <submittedName>
        <fullName evidence="2">Uncharacterized protein</fullName>
    </submittedName>
</protein>
<sequence length="198" mass="22400">MFPNCPPTPPTYYSQRPSFSERGKHKTVLRPGPTAEAMSHEVANQPSAGREARHWHVSRRVRIHAQGRPHHRLKSRKRGSHPIGTSAARCASECRPAMPEDDNTCRCEVFVTDYIPHNHFLAVARLALHAFARLYGCVVVRDVIGGTVFAVECDVFELDLQCLENSTPDCKPGCRWRVILHYGLRDERTGPSKTEMKF</sequence>
<reference evidence="2 3" key="1">
    <citation type="submission" date="2014-06" db="EMBL/GenBank/DDBJ databases">
        <authorList>
            <consortium name="DOE Joint Genome Institute"/>
            <person name="Kuo A."/>
            <person name="Kohler A."/>
            <person name="Nagy L.G."/>
            <person name="Floudas D."/>
            <person name="Copeland A."/>
            <person name="Barry K.W."/>
            <person name="Cichocki N."/>
            <person name="Veneault-Fourrey C."/>
            <person name="LaButti K."/>
            <person name="Lindquist E.A."/>
            <person name="Lipzen A."/>
            <person name="Lundell T."/>
            <person name="Morin E."/>
            <person name="Murat C."/>
            <person name="Sun H."/>
            <person name="Tunlid A."/>
            <person name="Henrissat B."/>
            <person name="Grigoriev I.V."/>
            <person name="Hibbett D.S."/>
            <person name="Martin F."/>
            <person name="Nordberg H.P."/>
            <person name="Cantor M.N."/>
            <person name="Hua S.X."/>
        </authorList>
    </citation>
    <scope>NUCLEOTIDE SEQUENCE [LARGE SCALE GENOMIC DNA]</scope>
    <source>
        <strain evidence="2 3">ATCC 200175</strain>
    </source>
</reference>
<gene>
    <name evidence="2" type="ORF">PAXINDRAFT_173433</name>
</gene>